<evidence type="ECO:0000313" key="1">
    <source>
        <dbReference type="EMBL" id="CAI6326290.1"/>
    </source>
</evidence>
<comment type="caution">
    <text evidence="1">The sequence shown here is derived from an EMBL/GenBank/DDBJ whole genome shotgun (WGS) entry which is preliminary data.</text>
</comment>
<evidence type="ECO:0000313" key="2">
    <source>
        <dbReference type="Proteomes" id="UP001152607"/>
    </source>
</evidence>
<accession>A0A9W4U8I5</accession>
<keyword evidence="2" id="KW-1185">Reference proteome</keyword>
<protein>
    <submittedName>
        <fullName evidence="1">Uncharacterized protein</fullName>
    </submittedName>
</protein>
<dbReference type="AlphaFoldDB" id="A0A9W4U8I5"/>
<gene>
    <name evidence="1" type="ORF">PDIGIT_LOCUS3824</name>
</gene>
<dbReference type="Proteomes" id="UP001152607">
    <property type="component" value="Unassembled WGS sequence"/>
</dbReference>
<sequence length="166" mass="18867">MFIECYQDEFLCLEFDLVASIPYFLICEDVLVIFTGCHKCRYYSSIMYYAQVFKTGWRPDACKIETTVTAARHNDSCIRRRILVKKVKTMFGYKASQKCQLPRLGADLRHSQCITYPGTSSNLTNVNRRLQRPSAPITLISSFTGSSCGATKKYVAAAVQIKCRIC</sequence>
<organism evidence="1 2">
    <name type="scientific">Periconia digitata</name>
    <dbReference type="NCBI Taxonomy" id="1303443"/>
    <lineage>
        <taxon>Eukaryota</taxon>
        <taxon>Fungi</taxon>
        <taxon>Dikarya</taxon>
        <taxon>Ascomycota</taxon>
        <taxon>Pezizomycotina</taxon>
        <taxon>Dothideomycetes</taxon>
        <taxon>Pleosporomycetidae</taxon>
        <taxon>Pleosporales</taxon>
        <taxon>Massarineae</taxon>
        <taxon>Periconiaceae</taxon>
        <taxon>Periconia</taxon>
    </lineage>
</organism>
<dbReference type="EMBL" id="CAOQHR010000002">
    <property type="protein sequence ID" value="CAI6326290.1"/>
    <property type="molecule type" value="Genomic_DNA"/>
</dbReference>
<name>A0A9W4U8I5_9PLEO</name>
<proteinExistence type="predicted"/>
<reference evidence="1" key="1">
    <citation type="submission" date="2023-01" db="EMBL/GenBank/DDBJ databases">
        <authorList>
            <person name="Van Ghelder C."/>
            <person name="Rancurel C."/>
        </authorList>
    </citation>
    <scope>NUCLEOTIDE SEQUENCE</scope>
    <source>
        <strain evidence="1">CNCM I-4278</strain>
    </source>
</reference>